<accession>A0ACB7PDA0</accession>
<dbReference type="Proteomes" id="UP000724584">
    <property type="component" value="Unassembled WGS sequence"/>
</dbReference>
<dbReference type="EMBL" id="JAGIZQ010000003">
    <property type="protein sequence ID" value="KAH6635965.1"/>
    <property type="molecule type" value="Genomic_DNA"/>
</dbReference>
<gene>
    <name evidence="1" type="ORF">F5144DRAFT_644360</name>
</gene>
<keyword evidence="2" id="KW-1185">Reference proteome</keyword>
<evidence type="ECO:0000313" key="1">
    <source>
        <dbReference type="EMBL" id="KAH6635965.1"/>
    </source>
</evidence>
<protein>
    <submittedName>
        <fullName evidence="1">Uncharacterized protein</fullName>
    </submittedName>
</protein>
<reference evidence="1 2" key="1">
    <citation type="journal article" date="2021" name="Nat. Commun.">
        <title>Genetic determinants of endophytism in the Arabidopsis root mycobiome.</title>
        <authorList>
            <person name="Mesny F."/>
            <person name="Miyauchi S."/>
            <person name="Thiergart T."/>
            <person name="Pickel B."/>
            <person name="Atanasova L."/>
            <person name="Karlsson M."/>
            <person name="Huettel B."/>
            <person name="Barry K.W."/>
            <person name="Haridas S."/>
            <person name="Chen C."/>
            <person name="Bauer D."/>
            <person name="Andreopoulos W."/>
            <person name="Pangilinan J."/>
            <person name="LaButti K."/>
            <person name="Riley R."/>
            <person name="Lipzen A."/>
            <person name="Clum A."/>
            <person name="Drula E."/>
            <person name="Henrissat B."/>
            <person name="Kohler A."/>
            <person name="Grigoriev I.V."/>
            <person name="Martin F.M."/>
            <person name="Hacquard S."/>
        </authorList>
    </citation>
    <scope>NUCLEOTIDE SEQUENCE [LARGE SCALE GENOMIC DNA]</scope>
    <source>
        <strain evidence="1 2">MPI-SDFR-AT-0079</strain>
    </source>
</reference>
<evidence type="ECO:0000313" key="2">
    <source>
        <dbReference type="Proteomes" id="UP000724584"/>
    </source>
</evidence>
<proteinExistence type="predicted"/>
<comment type="caution">
    <text evidence="1">The sequence shown here is derived from an EMBL/GenBank/DDBJ whole genome shotgun (WGS) entry which is preliminary data.</text>
</comment>
<name>A0ACB7PDA0_9PEZI</name>
<organism evidence="1 2">
    <name type="scientific">Chaetomium tenue</name>
    <dbReference type="NCBI Taxonomy" id="1854479"/>
    <lineage>
        <taxon>Eukaryota</taxon>
        <taxon>Fungi</taxon>
        <taxon>Dikarya</taxon>
        <taxon>Ascomycota</taxon>
        <taxon>Pezizomycotina</taxon>
        <taxon>Sordariomycetes</taxon>
        <taxon>Sordariomycetidae</taxon>
        <taxon>Sordariales</taxon>
        <taxon>Chaetomiaceae</taxon>
        <taxon>Chaetomium</taxon>
    </lineage>
</organism>
<sequence>MDDLSDLELVGLVVSEVEIHLGIIDRNLADLIIAQRVASDTFQTFQQKVGSLTGNSLPTSLLETIDRLLRMMHPAMKPKEADMHHAPEKQRGVEQPHVRAQAYVEAQAQCRPALPDQTPSHDSINNTRKRGRSGSRSNDPDAQGNRRLRSDPYDQDRPRRTPYDADLDRLIMEDGQRRGRQGRDEDDRGQREYEVPVLNHIYEGHMAGVKTFGASVNLQVGSGNLTGLAHASQLADGLNHPSDLVARDQPVKVEIISMDGTRIGLSIKDVDQHTEATNTPTRDSKHPVPLTEHQRKMASPERLETRQVTAAGVVKASDFPGLEEHNATPEVDGGTRLEGDLEIRLRGEEPPFLIGQAKQSLELLPIRMVKTPDASMNRAALSGTVSAEEWAEIQHQRAAEAATKAAGKDQDSADLPMQCNDPMPDLEQPNILSHSLGGQVYAMLQLNLPNTFSPSHPKEKDKNAEQSHLHNPPGDRLTLLPPYTTWQQHTSPPPGTLSTPSLPALCTRPDTSVTSSPLSW</sequence>